<dbReference type="AlphaFoldDB" id="J3P0F1"/>
<proteinExistence type="predicted"/>
<dbReference type="EnsemblFungi" id="EJT77084">
    <property type="protein sequence ID" value="EJT77084"/>
    <property type="gene ID" value="GGTG_06998"/>
</dbReference>
<reference evidence="1" key="3">
    <citation type="submission" date="2010-09" db="EMBL/GenBank/DDBJ databases">
        <title>Annotation of Gaeumannomyces graminis var. tritici R3-111a-1.</title>
        <authorList>
            <consortium name="The Broad Institute Genome Sequencing Platform"/>
            <person name="Ma L.-J."/>
            <person name="Dead R."/>
            <person name="Young S.K."/>
            <person name="Zeng Q."/>
            <person name="Gargeya S."/>
            <person name="Fitzgerald M."/>
            <person name="Haas B."/>
            <person name="Abouelleil A."/>
            <person name="Alvarado L."/>
            <person name="Arachchi H.M."/>
            <person name="Berlin A."/>
            <person name="Brown A."/>
            <person name="Chapman S.B."/>
            <person name="Chen Z."/>
            <person name="Dunbar C."/>
            <person name="Freedman E."/>
            <person name="Gearin G."/>
            <person name="Gellesch M."/>
            <person name="Goldberg J."/>
            <person name="Griggs A."/>
            <person name="Gujja S."/>
            <person name="Heiman D."/>
            <person name="Howarth C."/>
            <person name="Larson L."/>
            <person name="Lui A."/>
            <person name="MacDonald P.J.P."/>
            <person name="Mehta T."/>
            <person name="Montmayeur A."/>
            <person name="Murphy C."/>
            <person name="Neiman D."/>
            <person name="Pearson M."/>
            <person name="Priest M."/>
            <person name="Roberts A."/>
            <person name="Saif S."/>
            <person name="Shea T."/>
            <person name="Shenoy N."/>
            <person name="Sisk P."/>
            <person name="Stolte C."/>
            <person name="Sykes S."/>
            <person name="Yandava C."/>
            <person name="Wortman J."/>
            <person name="Nusbaum C."/>
            <person name="Birren B."/>
        </authorList>
    </citation>
    <scope>NUCLEOTIDE SEQUENCE</scope>
    <source>
        <strain evidence="1">R3-111a-1</strain>
    </source>
</reference>
<name>J3P0F1_GAET3</name>
<gene>
    <name evidence="2" type="primary">20347456</name>
    <name evidence="1" type="ORF">GGTG_06998</name>
</gene>
<dbReference type="EMBL" id="GL385397">
    <property type="protein sequence ID" value="EJT77084.1"/>
    <property type="molecule type" value="Genomic_DNA"/>
</dbReference>
<protein>
    <submittedName>
        <fullName evidence="1 2">Uncharacterized protein</fullName>
    </submittedName>
</protein>
<organism evidence="1">
    <name type="scientific">Gaeumannomyces tritici (strain R3-111a-1)</name>
    <name type="common">Wheat and barley take-all root rot fungus</name>
    <name type="synonym">Gaeumannomyces graminis var. tritici</name>
    <dbReference type="NCBI Taxonomy" id="644352"/>
    <lineage>
        <taxon>Eukaryota</taxon>
        <taxon>Fungi</taxon>
        <taxon>Dikarya</taxon>
        <taxon>Ascomycota</taxon>
        <taxon>Pezizomycotina</taxon>
        <taxon>Sordariomycetes</taxon>
        <taxon>Sordariomycetidae</taxon>
        <taxon>Magnaporthales</taxon>
        <taxon>Magnaporthaceae</taxon>
        <taxon>Gaeumannomyces</taxon>
    </lineage>
</organism>
<keyword evidence="3" id="KW-1185">Reference proteome</keyword>
<reference evidence="2" key="4">
    <citation type="journal article" date="2015" name="G3 (Bethesda)">
        <title>Genome sequences of three phytopathogenic species of the Magnaporthaceae family of fungi.</title>
        <authorList>
            <person name="Okagaki L.H."/>
            <person name="Nunes C.C."/>
            <person name="Sailsbery J."/>
            <person name="Clay B."/>
            <person name="Brown D."/>
            <person name="John T."/>
            <person name="Oh Y."/>
            <person name="Young N."/>
            <person name="Fitzgerald M."/>
            <person name="Haas B.J."/>
            <person name="Zeng Q."/>
            <person name="Young S."/>
            <person name="Adiconis X."/>
            <person name="Fan L."/>
            <person name="Levin J.Z."/>
            <person name="Mitchell T.K."/>
            <person name="Okubara P.A."/>
            <person name="Farman M.L."/>
            <person name="Kohn L.M."/>
            <person name="Birren B."/>
            <person name="Ma L.-J."/>
            <person name="Dean R.A."/>
        </authorList>
    </citation>
    <scope>NUCLEOTIDE SEQUENCE</scope>
    <source>
        <strain evidence="2">R3-111a-1</strain>
    </source>
</reference>
<dbReference type="HOGENOM" id="CLU_2654629_0_0_1"/>
<evidence type="ECO:0000313" key="3">
    <source>
        <dbReference type="Proteomes" id="UP000006039"/>
    </source>
</evidence>
<evidence type="ECO:0000313" key="2">
    <source>
        <dbReference type="EnsemblFungi" id="EJT77084"/>
    </source>
</evidence>
<dbReference type="GeneID" id="20347456"/>
<dbReference type="VEuPathDB" id="FungiDB:GGTG_06998"/>
<sequence length="76" mass="8715">MVGNRKTFRLAFFSDWHRMRRDRASGPLRMSQPPFSWNQLMLVGAPSAPLARPAIKAQLERGRIQKSKCIIRIHAG</sequence>
<accession>J3P0F1</accession>
<reference evidence="3" key="1">
    <citation type="submission" date="2010-07" db="EMBL/GenBank/DDBJ databases">
        <title>The genome sequence of Gaeumannomyces graminis var. tritici strain R3-111a-1.</title>
        <authorList>
            <consortium name="The Broad Institute Genome Sequencing Platform"/>
            <person name="Ma L.-J."/>
            <person name="Dead R."/>
            <person name="Young S."/>
            <person name="Zeng Q."/>
            <person name="Koehrsen M."/>
            <person name="Alvarado L."/>
            <person name="Berlin A."/>
            <person name="Chapman S.B."/>
            <person name="Chen Z."/>
            <person name="Freedman E."/>
            <person name="Gellesch M."/>
            <person name="Goldberg J."/>
            <person name="Griggs A."/>
            <person name="Gujja S."/>
            <person name="Heilman E.R."/>
            <person name="Heiman D."/>
            <person name="Hepburn T."/>
            <person name="Howarth C."/>
            <person name="Jen D."/>
            <person name="Larson L."/>
            <person name="Mehta T."/>
            <person name="Neiman D."/>
            <person name="Pearson M."/>
            <person name="Roberts A."/>
            <person name="Saif S."/>
            <person name="Shea T."/>
            <person name="Shenoy N."/>
            <person name="Sisk P."/>
            <person name="Stolte C."/>
            <person name="Sykes S."/>
            <person name="Walk T."/>
            <person name="White J."/>
            <person name="Yandava C."/>
            <person name="Haas B."/>
            <person name="Nusbaum C."/>
            <person name="Birren B."/>
        </authorList>
    </citation>
    <scope>NUCLEOTIDE SEQUENCE [LARGE SCALE GENOMIC DNA]</scope>
    <source>
        <strain evidence="3">R3-111a-1</strain>
    </source>
</reference>
<reference evidence="2" key="5">
    <citation type="submission" date="2018-04" db="UniProtKB">
        <authorList>
            <consortium name="EnsemblFungi"/>
        </authorList>
    </citation>
    <scope>IDENTIFICATION</scope>
    <source>
        <strain evidence="2">R3-111a-1</strain>
    </source>
</reference>
<reference evidence="1" key="2">
    <citation type="submission" date="2010-07" db="EMBL/GenBank/DDBJ databases">
        <authorList>
            <consortium name="The Broad Institute Genome Sequencing Platform"/>
            <consortium name="Broad Institute Genome Sequencing Center for Infectious Disease"/>
            <person name="Ma L.-J."/>
            <person name="Dead R."/>
            <person name="Young S."/>
            <person name="Zeng Q."/>
            <person name="Koehrsen M."/>
            <person name="Alvarado L."/>
            <person name="Berlin A."/>
            <person name="Chapman S.B."/>
            <person name="Chen Z."/>
            <person name="Freedman E."/>
            <person name="Gellesch M."/>
            <person name="Goldberg J."/>
            <person name="Griggs A."/>
            <person name="Gujja S."/>
            <person name="Heilman E.R."/>
            <person name="Heiman D."/>
            <person name="Hepburn T."/>
            <person name="Howarth C."/>
            <person name="Jen D."/>
            <person name="Larson L."/>
            <person name="Mehta T."/>
            <person name="Neiman D."/>
            <person name="Pearson M."/>
            <person name="Roberts A."/>
            <person name="Saif S."/>
            <person name="Shea T."/>
            <person name="Shenoy N."/>
            <person name="Sisk P."/>
            <person name="Stolte C."/>
            <person name="Sykes S."/>
            <person name="Walk T."/>
            <person name="White J."/>
            <person name="Yandava C."/>
            <person name="Haas B."/>
            <person name="Nusbaum C."/>
            <person name="Birren B."/>
        </authorList>
    </citation>
    <scope>NUCLEOTIDE SEQUENCE</scope>
    <source>
        <strain evidence="1">R3-111a-1</strain>
    </source>
</reference>
<dbReference type="RefSeq" id="XP_009223084.1">
    <property type="nucleotide sequence ID" value="XM_009224820.1"/>
</dbReference>
<evidence type="ECO:0000313" key="1">
    <source>
        <dbReference type="EMBL" id="EJT77084.1"/>
    </source>
</evidence>
<dbReference type="Proteomes" id="UP000006039">
    <property type="component" value="Unassembled WGS sequence"/>
</dbReference>